<dbReference type="EMBL" id="BLLF01000817">
    <property type="protein sequence ID" value="GFH15189.1"/>
    <property type="molecule type" value="Genomic_DNA"/>
</dbReference>
<dbReference type="GO" id="GO:0005634">
    <property type="term" value="C:nucleus"/>
    <property type="evidence" value="ECO:0007669"/>
    <property type="project" value="TreeGrafter"/>
</dbReference>
<dbReference type="InterPro" id="IPR006594">
    <property type="entry name" value="LisH"/>
</dbReference>
<dbReference type="PROSITE" id="PS50896">
    <property type="entry name" value="LISH"/>
    <property type="match status" value="1"/>
</dbReference>
<organism evidence="1 2">
    <name type="scientific">Haematococcus lacustris</name>
    <name type="common">Green alga</name>
    <name type="synonym">Haematococcus pluvialis</name>
    <dbReference type="NCBI Taxonomy" id="44745"/>
    <lineage>
        <taxon>Eukaryota</taxon>
        <taxon>Viridiplantae</taxon>
        <taxon>Chlorophyta</taxon>
        <taxon>core chlorophytes</taxon>
        <taxon>Chlorophyceae</taxon>
        <taxon>CS clade</taxon>
        <taxon>Chlamydomonadales</taxon>
        <taxon>Haematococcaceae</taxon>
        <taxon>Haematococcus</taxon>
    </lineage>
</organism>
<gene>
    <name evidence="1" type="ORF">HaLaN_11371</name>
</gene>
<dbReference type="GO" id="GO:0034657">
    <property type="term" value="C:GID complex"/>
    <property type="evidence" value="ECO:0007669"/>
    <property type="project" value="TreeGrafter"/>
</dbReference>
<dbReference type="PANTHER" id="PTHR12170:SF3">
    <property type="entry name" value="GH10162P"/>
    <property type="match status" value="1"/>
</dbReference>
<proteinExistence type="predicted"/>
<dbReference type="GO" id="GO:0043161">
    <property type="term" value="P:proteasome-mediated ubiquitin-dependent protein catabolic process"/>
    <property type="evidence" value="ECO:0007669"/>
    <property type="project" value="InterPro"/>
</dbReference>
<protein>
    <submittedName>
        <fullName evidence="1">LisH domain-containing protein</fullName>
    </submittedName>
</protein>
<sequence>MSITQEALQLGLYEADNARKRQKMTAEGVDACLERLLMAATQAKLQLSSGKTSPRAVISGVKTQMSTIMAQANTQTKELHSAVSKLSKCVDKLVDGSGSDLGKVLRDVEMDPSTLDQVLVEHLYREGQFEVGDVLAHEAGLRGDRELRQPFREMHSILQQ</sequence>
<evidence type="ECO:0000313" key="1">
    <source>
        <dbReference type="EMBL" id="GFH15189.1"/>
    </source>
</evidence>
<dbReference type="InterPro" id="IPR045098">
    <property type="entry name" value="Fyv10_fam"/>
</dbReference>
<keyword evidence="2" id="KW-1185">Reference proteome</keyword>
<feature type="non-terminal residue" evidence="1">
    <location>
        <position position="160"/>
    </location>
</feature>
<comment type="caution">
    <text evidence="1">The sequence shown here is derived from an EMBL/GenBank/DDBJ whole genome shotgun (WGS) entry which is preliminary data.</text>
</comment>
<dbReference type="PANTHER" id="PTHR12170">
    <property type="entry name" value="MACROPHAGE ERYTHROBLAST ATTACHER-RELATED"/>
    <property type="match status" value="1"/>
</dbReference>
<name>A0A699Z7L7_HAELA</name>
<evidence type="ECO:0000313" key="2">
    <source>
        <dbReference type="Proteomes" id="UP000485058"/>
    </source>
</evidence>
<accession>A0A699Z7L7</accession>
<dbReference type="Proteomes" id="UP000485058">
    <property type="component" value="Unassembled WGS sequence"/>
</dbReference>
<dbReference type="GO" id="GO:0005737">
    <property type="term" value="C:cytoplasm"/>
    <property type="evidence" value="ECO:0007669"/>
    <property type="project" value="TreeGrafter"/>
</dbReference>
<dbReference type="GO" id="GO:0004842">
    <property type="term" value="F:ubiquitin-protein transferase activity"/>
    <property type="evidence" value="ECO:0007669"/>
    <property type="project" value="InterPro"/>
</dbReference>
<dbReference type="AlphaFoldDB" id="A0A699Z7L7"/>
<reference evidence="1 2" key="1">
    <citation type="submission" date="2020-02" db="EMBL/GenBank/DDBJ databases">
        <title>Draft genome sequence of Haematococcus lacustris strain NIES-144.</title>
        <authorList>
            <person name="Morimoto D."/>
            <person name="Nakagawa S."/>
            <person name="Yoshida T."/>
            <person name="Sawayama S."/>
        </authorList>
    </citation>
    <scope>NUCLEOTIDE SEQUENCE [LARGE SCALE GENOMIC DNA]</scope>
    <source>
        <strain evidence="1 2">NIES-144</strain>
    </source>
</reference>